<organism evidence="1 2">
    <name type="scientific">Orbilia javanica</name>
    <dbReference type="NCBI Taxonomy" id="47235"/>
    <lineage>
        <taxon>Eukaryota</taxon>
        <taxon>Fungi</taxon>
        <taxon>Dikarya</taxon>
        <taxon>Ascomycota</taxon>
        <taxon>Pezizomycotina</taxon>
        <taxon>Orbiliomycetes</taxon>
        <taxon>Orbiliales</taxon>
        <taxon>Orbiliaceae</taxon>
        <taxon>Orbilia</taxon>
    </lineage>
</organism>
<dbReference type="Proteomes" id="UP001313282">
    <property type="component" value="Unassembled WGS sequence"/>
</dbReference>
<dbReference type="AlphaFoldDB" id="A0AAN8N425"/>
<evidence type="ECO:0000313" key="2">
    <source>
        <dbReference type="Proteomes" id="UP001313282"/>
    </source>
</evidence>
<evidence type="ECO:0000313" key="1">
    <source>
        <dbReference type="EMBL" id="KAK6350645.1"/>
    </source>
</evidence>
<name>A0AAN8N425_9PEZI</name>
<comment type="caution">
    <text evidence="1">The sequence shown here is derived from an EMBL/GenBank/DDBJ whole genome shotgun (WGS) entry which is preliminary data.</text>
</comment>
<dbReference type="EMBL" id="JAVHNR010000002">
    <property type="protein sequence ID" value="KAK6350645.1"/>
    <property type="molecule type" value="Genomic_DNA"/>
</dbReference>
<evidence type="ECO:0008006" key="3">
    <source>
        <dbReference type="Google" id="ProtNLM"/>
    </source>
</evidence>
<sequence>MESNIPCLTRLAPELVLAVVGNLQDEDDLLALRMSCKYLNYTVREAHLESIYKTRTVYLVPASLENLLKIARSDMNTRVHHLKISPGLLYPRRLVWDSQLAAQYPTITASKILEEADIETPKLIPLCNSVYGSTMFTLIISKLPNIRSITFLPEEFEISELCRSQFNLIYPSAGAAPGTRLPKNLFRSLGAGQGSRIRFPYHKYRQFVLTAAFAVGLPDLEIIDDMVEPALDPLSMEWFRVLDLLPVERSQRGIQLRFLRLSIRCDAESLADIALLAEAFFDWVCGIGSILEILELNLPDTFGRDIHDLGILPSQLPKLEVLRLQAVGLSMGPWNKMIATCPNLAEIELFDCELLDPVLRSFDKLNFFFKDSTSRVLHLVIQLDREHSPHYLSLEDSGFHAIVKDIPCHVEIVDLSQGWIDEVWVEVASMAKNSVDIGELEAYELFPGVPYETILSAWESTLF</sequence>
<dbReference type="SUPFAM" id="SSF52047">
    <property type="entry name" value="RNI-like"/>
    <property type="match status" value="1"/>
</dbReference>
<keyword evidence="2" id="KW-1185">Reference proteome</keyword>
<protein>
    <recommendedName>
        <fullName evidence="3">F-box domain-containing protein</fullName>
    </recommendedName>
</protein>
<accession>A0AAN8N425</accession>
<proteinExistence type="predicted"/>
<gene>
    <name evidence="1" type="ORF">TWF718_003832</name>
</gene>
<reference evidence="1 2" key="1">
    <citation type="submission" date="2019-10" db="EMBL/GenBank/DDBJ databases">
        <authorList>
            <person name="Palmer J.M."/>
        </authorList>
    </citation>
    <scope>NUCLEOTIDE SEQUENCE [LARGE SCALE GENOMIC DNA]</scope>
    <source>
        <strain evidence="1 2">TWF718</strain>
    </source>
</reference>